<gene>
    <name evidence="2" type="ORF">NHX12_014950</name>
</gene>
<evidence type="ECO:0000256" key="1">
    <source>
        <dbReference type="SAM" id="MobiDB-lite"/>
    </source>
</evidence>
<comment type="caution">
    <text evidence="2">The sequence shown here is derived from an EMBL/GenBank/DDBJ whole genome shotgun (WGS) entry which is preliminary data.</text>
</comment>
<dbReference type="AlphaFoldDB" id="A0A9Q0I431"/>
<dbReference type="OrthoDB" id="8917409at2759"/>
<evidence type="ECO:0000313" key="2">
    <source>
        <dbReference type="EMBL" id="KAJ3584455.1"/>
    </source>
</evidence>
<sequence length="143" mass="15322">MGTERRPAGRVGDERDAGFHSNPALPSALSCCHYGSEVFRSCRKQSYDSETTEDEATEPQAPMETKTGPGRPQGTYRGPAGEYLKCNHSESAEGSLGGRLGNPTGSRLASLTRRFSASDHHRTATLPGGGFDPIVERELRALG</sequence>
<feature type="non-terminal residue" evidence="2">
    <location>
        <position position="1"/>
    </location>
</feature>
<feature type="region of interest" description="Disordered" evidence="1">
    <location>
        <begin position="1"/>
        <end position="27"/>
    </location>
</feature>
<accession>A0A9Q0I431</accession>
<keyword evidence="3" id="KW-1185">Reference proteome</keyword>
<feature type="region of interest" description="Disordered" evidence="1">
    <location>
        <begin position="46"/>
        <end position="82"/>
    </location>
</feature>
<name>A0A9Q0I431_9TELE</name>
<feature type="region of interest" description="Disordered" evidence="1">
    <location>
        <begin position="90"/>
        <end position="109"/>
    </location>
</feature>
<proteinExistence type="predicted"/>
<dbReference type="PROSITE" id="PS51257">
    <property type="entry name" value="PROKAR_LIPOPROTEIN"/>
    <property type="match status" value="1"/>
</dbReference>
<evidence type="ECO:0000313" key="3">
    <source>
        <dbReference type="Proteomes" id="UP001148018"/>
    </source>
</evidence>
<dbReference type="Proteomes" id="UP001148018">
    <property type="component" value="Unassembled WGS sequence"/>
</dbReference>
<dbReference type="EMBL" id="JANIIK010000119">
    <property type="protein sequence ID" value="KAJ3584455.1"/>
    <property type="molecule type" value="Genomic_DNA"/>
</dbReference>
<reference evidence="2" key="1">
    <citation type="submission" date="2022-07" db="EMBL/GenBank/DDBJ databases">
        <title>Chromosome-level genome of Muraenolepis orangiensis.</title>
        <authorList>
            <person name="Kim J."/>
        </authorList>
    </citation>
    <scope>NUCLEOTIDE SEQUENCE</scope>
    <source>
        <strain evidence="2">KU_S4_2022</strain>
        <tissue evidence="2">Muscle</tissue>
    </source>
</reference>
<organism evidence="2 3">
    <name type="scientific">Muraenolepis orangiensis</name>
    <name type="common">Patagonian moray cod</name>
    <dbReference type="NCBI Taxonomy" id="630683"/>
    <lineage>
        <taxon>Eukaryota</taxon>
        <taxon>Metazoa</taxon>
        <taxon>Chordata</taxon>
        <taxon>Craniata</taxon>
        <taxon>Vertebrata</taxon>
        <taxon>Euteleostomi</taxon>
        <taxon>Actinopterygii</taxon>
        <taxon>Neopterygii</taxon>
        <taxon>Teleostei</taxon>
        <taxon>Neoteleostei</taxon>
        <taxon>Acanthomorphata</taxon>
        <taxon>Zeiogadaria</taxon>
        <taxon>Gadariae</taxon>
        <taxon>Gadiformes</taxon>
        <taxon>Muraenolepidoidei</taxon>
        <taxon>Muraenolepididae</taxon>
        <taxon>Muraenolepis</taxon>
    </lineage>
</organism>
<feature type="compositionally biased region" description="Basic and acidic residues" evidence="1">
    <location>
        <begin position="1"/>
        <end position="18"/>
    </location>
</feature>
<protein>
    <submittedName>
        <fullName evidence="2">Uncharacterized protein</fullName>
    </submittedName>
</protein>